<comment type="caution">
    <text evidence="1">The sequence shown here is derived from an EMBL/GenBank/DDBJ whole genome shotgun (WGS) entry which is preliminary data.</text>
</comment>
<evidence type="ECO:0000313" key="1">
    <source>
        <dbReference type="EMBL" id="KKN68019.1"/>
    </source>
</evidence>
<dbReference type="AlphaFoldDB" id="A0A0F9SLT4"/>
<protein>
    <submittedName>
        <fullName evidence="1">Uncharacterized protein</fullName>
    </submittedName>
</protein>
<name>A0A0F9SLT4_9ZZZZ</name>
<sequence>MASIQVHIKGGGRFNPVRATKWRATGSTMYLTAGRRWIVHQDDDFKRIGKTTAKNWFEKNDIELPLRLRKKSTPRDAQMLVNCYKHQLAQWHAAAKAAGMTLSDWVRAALDQQAK</sequence>
<reference evidence="1" key="1">
    <citation type="journal article" date="2015" name="Nature">
        <title>Complex archaea that bridge the gap between prokaryotes and eukaryotes.</title>
        <authorList>
            <person name="Spang A."/>
            <person name="Saw J.H."/>
            <person name="Jorgensen S.L."/>
            <person name="Zaremba-Niedzwiedzka K."/>
            <person name="Martijn J."/>
            <person name="Lind A.E."/>
            <person name="van Eijk R."/>
            <person name="Schleper C."/>
            <person name="Guy L."/>
            <person name="Ettema T.J."/>
        </authorList>
    </citation>
    <scope>NUCLEOTIDE SEQUENCE</scope>
</reference>
<gene>
    <name evidence="1" type="ORF">LCGC14_0455750</name>
</gene>
<dbReference type="EMBL" id="LAZR01000460">
    <property type="protein sequence ID" value="KKN68019.1"/>
    <property type="molecule type" value="Genomic_DNA"/>
</dbReference>
<organism evidence="1">
    <name type="scientific">marine sediment metagenome</name>
    <dbReference type="NCBI Taxonomy" id="412755"/>
    <lineage>
        <taxon>unclassified sequences</taxon>
        <taxon>metagenomes</taxon>
        <taxon>ecological metagenomes</taxon>
    </lineage>
</organism>
<accession>A0A0F9SLT4</accession>
<proteinExistence type="predicted"/>